<dbReference type="InterPro" id="IPR034601">
    <property type="entry name" value="LAMTOR4"/>
</dbReference>
<reference evidence="5" key="1">
    <citation type="submission" date="2019-07" db="EMBL/GenBank/DDBJ databases">
        <title>Annotation for the trematode Paragonimus miyazaki's.</title>
        <authorList>
            <person name="Choi Y.-J."/>
        </authorList>
    </citation>
    <scope>NUCLEOTIDE SEQUENCE</scope>
    <source>
        <strain evidence="5">Japan</strain>
    </source>
</reference>
<dbReference type="SUPFAM" id="SSF103196">
    <property type="entry name" value="Roadblock/LC7 domain"/>
    <property type="match status" value="1"/>
</dbReference>
<protein>
    <recommendedName>
        <fullName evidence="4">Late endosomal/lysosomal adaptor and MAPK and MTOR activator 4</fullName>
    </recommendedName>
</protein>
<dbReference type="OrthoDB" id="275011at2759"/>
<evidence type="ECO:0000313" key="6">
    <source>
        <dbReference type="Proteomes" id="UP000822476"/>
    </source>
</evidence>
<proteinExistence type="inferred from homology"/>
<evidence type="ECO:0000256" key="3">
    <source>
        <dbReference type="ARBA" id="ARBA00023228"/>
    </source>
</evidence>
<evidence type="ECO:0000256" key="4">
    <source>
        <dbReference type="ARBA" id="ARBA00032690"/>
    </source>
</evidence>
<name>A0A8S9YR77_9TREM</name>
<keyword evidence="6" id="KW-1185">Reference proteome</keyword>
<dbReference type="PANTHER" id="PTHR33967:SF1">
    <property type="entry name" value="RAGULATOR COMPLEX PROTEIN LAMTOR4"/>
    <property type="match status" value="1"/>
</dbReference>
<comment type="caution">
    <text evidence="5">The sequence shown here is derived from an EMBL/GenBank/DDBJ whole genome shotgun (WGS) entry which is preliminary data.</text>
</comment>
<evidence type="ECO:0000256" key="1">
    <source>
        <dbReference type="ARBA" id="ARBA00004371"/>
    </source>
</evidence>
<evidence type="ECO:0000256" key="2">
    <source>
        <dbReference type="ARBA" id="ARBA00010627"/>
    </source>
</evidence>
<dbReference type="EMBL" id="JTDE01003871">
    <property type="protein sequence ID" value="KAF7255553.1"/>
    <property type="molecule type" value="Genomic_DNA"/>
</dbReference>
<dbReference type="PANTHER" id="PTHR33967">
    <property type="entry name" value="RAGULATOR COMPLEX PROTEIN LAMTOR4"/>
    <property type="match status" value="1"/>
</dbReference>
<dbReference type="GO" id="GO:0005085">
    <property type="term" value="F:guanyl-nucleotide exchange factor activity"/>
    <property type="evidence" value="ECO:0007669"/>
    <property type="project" value="TreeGrafter"/>
</dbReference>
<organism evidence="5 6">
    <name type="scientific">Paragonimus skrjabini miyazakii</name>
    <dbReference type="NCBI Taxonomy" id="59628"/>
    <lineage>
        <taxon>Eukaryota</taxon>
        <taxon>Metazoa</taxon>
        <taxon>Spiralia</taxon>
        <taxon>Lophotrochozoa</taxon>
        <taxon>Platyhelminthes</taxon>
        <taxon>Trematoda</taxon>
        <taxon>Digenea</taxon>
        <taxon>Plagiorchiida</taxon>
        <taxon>Troglotremata</taxon>
        <taxon>Troglotrematidae</taxon>
        <taxon>Paragonimus</taxon>
    </lineage>
</organism>
<sequence>MFEVAETSLPLIVLGQRLSEMLILTMSNANSGIPVTTLATLSRIQGWLGTLVLSPDGSILQSAGELVNSKDTALRFAAIANRVGQLLQLETYRQTSEFKRLTIHFRNCVYIMTCVGDTIYVVKRSSDEPADCDSVDSATASEQTG</sequence>
<dbReference type="GO" id="GO:0005764">
    <property type="term" value="C:lysosome"/>
    <property type="evidence" value="ECO:0007669"/>
    <property type="project" value="UniProtKB-SubCell"/>
</dbReference>
<dbReference type="GO" id="GO:0032008">
    <property type="term" value="P:positive regulation of TOR signaling"/>
    <property type="evidence" value="ECO:0007669"/>
    <property type="project" value="InterPro"/>
</dbReference>
<evidence type="ECO:0000313" key="5">
    <source>
        <dbReference type="EMBL" id="KAF7255553.1"/>
    </source>
</evidence>
<dbReference type="GO" id="GO:0071986">
    <property type="term" value="C:Ragulator complex"/>
    <property type="evidence" value="ECO:0007669"/>
    <property type="project" value="InterPro"/>
</dbReference>
<gene>
    <name evidence="5" type="ORF">EG68_08022</name>
</gene>
<dbReference type="GO" id="GO:0071230">
    <property type="term" value="P:cellular response to amino acid stimulus"/>
    <property type="evidence" value="ECO:0007669"/>
    <property type="project" value="InterPro"/>
</dbReference>
<accession>A0A8S9YR77</accession>
<comment type="similarity">
    <text evidence="2">Belongs to the LAMTOR4 family.</text>
</comment>
<dbReference type="Proteomes" id="UP000822476">
    <property type="component" value="Unassembled WGS sequence"/>
</dbReference>
<keyword evidence="3" id="KW-0458">Lysosome</keyword>
<dbReference type="AlphaFoldDB" id="A0A8S9YR77"/>
<comment type="subcellular location">
    <subcellularLocation>
        <location evidence="1">Lysosome</location>
    </subcellularLocation>
</comment>